<dbReference type="PANTHER" id="PTHR33392">
    <property type="entry name" value="POLYISOPRENYL-TEICHOIC ACID--PEPTIDOGLYCAN TEICHOIC ACID TRANSFERASE TAGU"/>
    <property type="match status" value="1"/>
</dbReference>
<proteinExistence type="inferred from homology"/>
<keyword evidence="3" id="KW-0812">Transmembrane</keyword>
<dbReference type="STRING" id="1802401.A3B21_02340"/>
<dbReference type="InterPro" id="IPR050922">
    <property type="entry name" value="LytR/CpsA/Psr_CW_biosynth"/>
</dbReference>
<dbReference type="NCBIfam" id="TIGR00350">
    <property type="entry name" value="lytR_cpsA_psr"/>
    <property type="match status" value="1"/>
</dbReference>
<evidence type="ECO:0000259" key="5">
    <source>
        <dbReference type="Pfam" id="PF13399"/>
    </source>
</evidence>
<gene>
    <name evidence="6" type="ORF">A3B21_02340</name>
</gene>
<evidence type="ECO:0000259" key="4">
    <source>
        <dbReference type="Pfam" id="PF03816"/>
    </source>
</evidence>
<dbReference type="InterPro" id="IPR004474">
    <property type="entry name" value="LytR_CpsA_psr"/>
</dbReference>
<dbReference type="AlphaFoldDB" id="A0A1F7UR85"/>
<keyword evidence="3" id="KW-1133">Transmembrane helix</keyword>
<dbReference type="Pfam" id="PF03816">
    <property type="entry name" value="LytR_cpsA_psr"/>
    <property type="match status" value="1"/>
</dbReference>
<feature type="region of interest" description="Disordered" evidence="2">
    <location>
        <begin position="345"/>
        <end position="384"/>
    </location>
</feature>
<evidence type="ECO:0000256" key="1">
    <source>
        <dbReference type="ARBA" id="ARBA00006068"/>
    </source>
</evidence>
<protein>
    <recommendedName>
        <fullName evidence="8">Cell envelope-related transcriptional attenuator domain-containing protein</fullName>
    </recommendedName>
</protein>
<feature type="domain" description="LytR/CpsA/Psr regulator C-terminal" evidence="5">
    <location>
        <begin position="391"/>
        <end position="452"/>
    </location>
</feature>
<evidence type="ECO:0000256" key="2">
    <source>
        <dbReference type="SAM" id="MobiDB-lite"/>
    </source>
</evidence>
<dbReference type="EMBL" id="MGEJ01000014">
    <property type="protein sequence ID" value="OGL80187.1"/>
    <property type="molecule type" value="Genomic_DNA"/>
</dbReference>
<evidence type="ECO:0000313" key="6">
    <source>
        <dbReference type="EMBL" id="OGL80187.1"/>
    </source>
</evidence>
<reference evidence="6 7" key="1">
    <citation type="journal article" date="2016" name="Nat. Commun.">
        <title>Thousands of microbial genomes shed light on interconnected biogeochemical processes in an aquifer system.</title>
        <authorList>
            <person name="Anantharaman K."/>
            <person name="Brown C.T."/>
            <person name="Hug L.A."/>
            <person name="Sharon I."/>
            <person name="Castelle C.J."/>
            <person name="Probst A.J."/>
            <person name="Thomas B.C."/>
            <person name="Singh A."/>
            <person name="Wilkins M.J."/>
            <person name="Karaoz U."/>
            <person name="Brodie E.L."/>
            <person name="Williams K.H."/>
            <person name="Hubbard S.S."/>
            <person name="Banfield J.F."/>
        </authorList>
    </citation>
    <scope>NUCLEOTIDE SEQUENCE [LARGE SCALE GENOMIC DNA]</scope>
</reference>
<dbReference type="Proteomes" id="UP000176897">
    <property type="component" value="Unassembled WGS sequence"/>
</dbReference>
<comment type="caution">
    <text evidence="6">The sequence shown here is derived from an EMBL/GenBank/DDBJ whole genome shotgun (WGS) entry which is preliminary data.</text>
</comment>
<evidence type="ECO:0000256" key="3">
    <source>
        <dbReference type="SAM" id="Phobius"/>
    </source>
</evidence>
<comment type="similarity">
    <text evidence="1">Belongs to the LytR/CpsA/Psr (LCP) family.</text>
</comment>
<evidence type="ECO:0008006" key="8">
    <source>
        <dbReference type="Google" id="ProtNLM"/>
    </source>
</evidence>
<feature type="transmembrane region" description="Helical" evidence="3">
    <location>
        <begin position="21"/>
        <end position="45"/>
    </location>
</feature>
<dbReference type="PANTHER" id="PTHR33392:SF6">
    <property type="entry name" value="POLYISOPRENYL-TEICHOIC ACID--PEPTIDOGLYCAN TEICHOIC ACID TRANSFERASE TAGU"/>
    <property type="match status" value="1"/>
</dbReference>
<evidence type="ECO:0000313" key="7">
    <source>
        <dbReference type="Proteomes" id="UP000176897"/>
    </source>
</evidence>
<dbReference type="InterPro" id="IPR027381">
    <property type="entry name" value="LytR/CpsA/Psr_C"/>
</dbReference>
<sequence length="482" mass="52486">MDQLSSNFLKESSPEPKENRRVIFLLLGALIFLIVSASIGGMLFASSAGFTPAKIFAKLRSLTLSKEKMLKGEKDDRVNILLLGMGGVGHDGALLTDTMIFTSLRPSDGTVAMLSIPRDLQVEIPSYGYRRINSVNSYAELENSGSGGMATANLVSNILTQPIHYYLRVDFEAFKEIVDTIDGIEVNVGRAFYDPFYPDENFGYEPVSFEAGPQTMNGKRALQFVRSRHGTNGEGNDFARARRQQQVLFALKERLLSFDVLLRPKRIQSILESLQDHIQTDIAFWEGMRLAKLLRHIDGSKIVSRVLDASDEGVLQERNYNGAFVLEPKGGNWDEIRAIAANVFSPATPSPQPSPQGGEGVTLKSPLPKGEGAPTAVGAGEGTQKASAPIVEIQNGTFTLGLASKIATILEAQGFNPASIGNATLRDVDETIVYDLTGGQKKEEFAKLREILKARDGEGEPLHLLSQGKLDFLVILGANSVK</sequence>
<feature type="domain" description="Cell envelope-related transcriptional attenuator" evidence="4">
    <location>
        <begin position="96"/>
        <end position="255"/>
    </location>
</feature>
<organism evidence="6 7">
    <name type="scientific">Candidatus Uhrbacteria bacterium RIFCSPLOWO2_01_FULL_47_24</name>
    <dbReference type="NCBI Taxonomy" id="1802401"/>
    <lineage>
        <taxon>Bacteria</taxon>
        <taxon>Candidatus Uhriibacteriota</taxon>
    </lineage>
</organism>
<dbReference type="Pfam" id="PF13399">
    <property type="entry name" value="LytR_C"/>
    <property type="match status" value="1"/>
</dbReference>
<dbReference type="Gene3D" id="3.30.70.2390">
    <property type="match status" value="1"/>
</dbReference>
<name>A0A1F7UR85_9BACT</name>
<accession>A0A1F7UR85</accession>
<keyword evidence="3" id="KW-0472">Membrane</keyword>
<dbReference type="Gene3D" id="3.40.630.190">
    <property type="entry name" value="LCP protein"/>
    <property type="match status" value="1"/>
</dbReference>